<dbReference type="InterPro" id="IPR036390">
    <property type="entry name" value="WH_DNA-bd_sf"/>
</dbReference>
<keyword evidence="1" id="KW-0238">DNA-binding</keyword>
<dbReference type="GO" id="GO:0005829">
    <property type="term" value="C:cytosol"/>
    <property type="evidence" value="ECO:0007669"/>
    <property type="project" value="TreeGrafter"/>
</dbReference>
<dbReference type="PROSITE" id="PS01332">
    <property type="entry name" value="HTH_RRF2_1"/>
    <property type="match status" value="1"/>
</dbReference>
<dbReference type="SUPFAM" id="SSF46785">
    <property type="entry name" value="Winged helix' DNA-binding domain"/>
    <property type="match status" value="1"/>
</dbReference>
<dbReference type="EMBL" id="CP053586">
    <property type="protein sequence ID" value="WNZ24447.1"/>
    <property type="molecule type" value="Genomic_DNA"/>
</dbReference>
<dbReference type="AlphaFoldDB" id="A0AA96WVK5"/>
<accession>A0AA96WVK5</accession>
<evidence type="ECO:0000313" key="2">
    <source>
        <dbReference type="EMBL" id="WNZ24447.1"/>
    </source>
</evidence>
<name>A0AA96WVK5_9CYAN</name>
<dbReference type="Gene3D" id="1.10.10.10">
    <property type="entry name" value="Winged helix-like DNA-binding domain superfamily/Winged helix DNA-binding domain"/>
    <property type="match status" value="1"/>
</dbReference>
<dbReference type="RefSeq" id="WP_316430254.1">
    <property type="nucleotide sequence ID" value="NZ_CP053586.1"/>
</dbReference>
<evidence type="ECO:0000256" key="1">
    <source>
        <dbReference type="ARBA" id="ARBA00023125"/>
    </source>
</evidence>
<proteinExistence type="predicted"/>
<organism evidence="2">
    <name type="scientific">Leptolyngbya sp. NK1-12</name>
    <dbReference type="NCBI Taxonomy" id="2547451"/>
    <lineage>
        <taxon>Bacteria</taxon>
        <taxon>Bacillati</taxon>
        <taxon>Cyanobacteriota</taxon>
        <taxon>Cyanophyceae</taxon>
        <taxon>Leptolyngbyales</taxon>
        <taxon>Leptolyngbyaceae</taxon>
        <taxon>Leptolyngbya group</taxon>
        <taxon>Leptolyngbya</taxon>
    </lineage>
</organism>
<sequence length="145" mass="16661">MELSCKSEYALLALLELADHYSEHEPLQIRQIAAEQSIPDRYLEQLLATLRRSGLVRSQRGARGGYILAREPWKITLFEVVSSIEGTDMQPSELDREAKSLEGLVIREVWHEAGRAADAVLQKYTLQDLAEKRNSRQQLDLMYYI</sequence>
<dbReference type="InterPro" id="IPR000944">
    <property type="entry name" value="Tscrpt_reg_Rrf2"/>
</dbReference>
<dbReference type="InterPro" id="IPR030489">
    <property type="entry name" value="TR_Rrf2-type_CS"/>
</dbReference>
<gene>
    <name evidence="2" type="ORF">HJG54_17345</name>
</gene>
<protein>
    <submittedName>
        <fullName evidence="2">Rrf2 family transcriptional regulator</fullName>
    </submittedName>
</protein>
<dbReference type="PANTHER" id="PTHR33221">
    <property type="entry name" value="WINGED HELIX-TURN-HELIX TRANSCRIPTIONAL REGULATOR, RRF2 FAMILY"/>
    <property type="match status" value="1"/>
</dbReference>
<reference evidence="2" key="1">
    <citation type="submission" date="2020-05" db="EMBL/GenBank/DDBJ databases">
        <authorList>
            <person name="Zhu T."/>
            <person name="Keshari N."/>
            <person name="Lu X."/>
        </authorList>
    </citation>
    <scope>NUCLEOTIDE SEQUENCE</scope>
    <source>
        <strain evidence="2">NK1-12</strain>
    </source>
</reference>
<dbReference type="Pfam" id="PF02082">
    <property type="entry name" value="Rrf2"/>
    <property type="match status" value="1"/>
</dbReference>
<dbReference type="NCBIfam" id="TIGR00738">
    <property type="entry name" value="rrf2_super"/>
    <property type="match status" value="1"/>
</dbReference>
<dbReference type="PROSITE" id="PS51197">
    <property type="entry name" value="HTH_RRF2_2"/>
    <property type="match status" value="1"/>
</dbReference>
<dbReference type="InterPro" id="IPR036388">
    <property type="entry name" value="WH-like_DNA-bd_sf"/>
</dbReference>
<dbReference type="GO" id="GO:0003677">
    <property type="term" value="F:DNA binding"/>
    <property type="evidence" value="ECO:0007669"/>
    <property type="project" value="UniProtKB-KW"/>
</dbReference>
<dbReference type="GO" id="GO:0003700">
    <property type="term" value="F:DNA-binding transcription factor activity"/>
    <property type="evidence" value="ECO:0007669"/>
    <property type="project" value="TreeGrafter"/>
</dbReference>
<dbReference type="PANTHER" id="PTHR33221:SF5">
    <property type="entry name" value="HTH-TYPE TRANSCRIPTIONAL REGULATOR ISCR"/>
    <property type="match status" value="1"/>
</dbReference>